<dbReference type="InterPro" id="IPR044153">
    <property type="entry name" value="PIN_Pae0151-like"/>
</dbReference>
<dbReference type="EMBL" id="VIWU01000001">
    <property type="protein sequence ID" value="TWF79583.1"/>
    <property type="molecule type" value="Genomic_DNA"/>
</dbReference>
<reference evidence="8 9" key="1">
    <citation type="submission" date="2019-06" db="EMBL/GenBank/DDBJ databases">
        <title>Sequencing the genomes of 1000 actinobacteria strains.</title>
        <authorList>
            <person name="Klenk H.-P."/>
        </authorList>
    </citation>
    <scope>NUCLEOTIDE SEQUENCE [LARGE SCALE GENOMIC DNA]</scope>
    <source>
        <strain evidence="8 9">DSM 45671</strain>
    </source>
</reference>
<dbReference type="SUPFAM" id="SSF88723">
    <property type="entry name" value="PIN domain-like"/>
    <property type="match status" value="1"/>
</dbReference>
<keyword evidence="9" id="KW-1185">Reference proteome</keyword>
<dbReference type="GO" id="GO:0000287">
    <property type="term" value="F:magnesium ion binding"/>
    <property type="evidence" value="ECO:0007669"/>
    <property type="project" value="UniProtKB-UniRule"/>
</dbReference>
<evidence type="ECO:0000313" key="9">
    <source>
        <dbReference type="Proteomes" id="UP000321261"/>
    </source>
</evidence>
<comment type="caution">
    <text evidence="8">The sequence shown here is derived from an EMBL/GenBank/DDBJ whole genome shotgun (WGS) entry which is preliminary data.</text>
</comment>
<evidence type="ECO:0000256" key="4">
    <source>
        <dbReference type="ARBA" id="ARBA00022801"/>
    </source>
</evidence>
<evidence type="ECO:0000256" key="2">
    <source>
        <dbReference type="ARBA" id="ARBA00022722"/>
    </source>
</evidence>
<evidence type="ECO:0000256" key="5">
    <source>
        <dbReference type="ARBA" id="ARBA00022842"/>
    </source>
</evidence>
<dbReference type="CDD" id="cd09873">
    <property type="entry name" value="PIN_Pae0151-like"/>
    <property type="match status" value="1"/>
</dbReference>
<dbReference type="GO" id="GO:0090729">
    <property type="term" value="F:toxin activity"/>
    <property type="evidence" value="ECO:0007669"/>
    <property type="project" value="UniProtKB-KW"/>
</dbReference>
<keyword evidence="6" id="KW-0800">Toxin</keyword>
<evidence type="ECO:0000256" key="1">
    <source>
        <dbReference type="ARBA" id="ARBA00022649"/>
    </source>
</evidence>
<keyword evidence="3 6" id="KW-0479">Metal-binding</keyword>
<dbReference type="InterPro" id="IPR051619">
    <property type="entry name" value="TypeII_TA_RNase_PINc/VapC"/>
</dbReference>
<dbReference type="GO" id="GO:0016787">
    <property type="term" value="F:hydrolase activity"/>
    <property type="evidence" value="ECO:0007669"/>
    <property type="project" value="UniProtKB-KW"/>
</dbReference>
<evidence type="ECO:0000259" key="7">
    <source>
        <dbReference type="Pfam" id="PF01850"/>
    </source>
</evidence>
<keyword evidence="5 6" id="KW-0460">Magnesium</keyword>
<dbReference type="GO" id="GO:0004540">
    <property type="term" value="F:RNA nuclease activity"/>
    <property type="evidence" value="ECO:0007669"/>
    <property type="project" value="InterPro"/>
</dbReference>
<dbReference type="InterPro" id="IPR029060">
    <property type="entry name" value="PIN-like_dom_sf"/>
</dbReference>
<protein>
    <recommendedName>
        <fullName evidence="6">Ribonuclease VapC</fullName>
        <shortName evidence="6">RNase VapC</shortName>
        <ecNumber evidence="6">3.1.-.-</ecNumber>
    </recommendedName>
    <alternativeName>
        <fullName evidence="6">Toxin VapC</fullName>
    </alternativeName>
</protein>
<dbReference type="PANTHER" id="PTHR35901">
    <property type="entry name" value="RIBONUCLEASE VAPC3"/>
    <property type="match status" value="1"/>
</dbReference>
<sequence>MTTLVLDASAVVDLLLRNRNGKAVQSHFDGAELHSVAHLDAEVFSALARLHRDGTLAAAAVDVRLRLLARMNVLRLPITGALLQEAWTLRHNITARDALYVALARRLRGRLLTTDQRLARAVPGLCVDLAAM</sequence>
<dbReference type="OrthoDB" id="4377304at2"/>
<dbReference type="EC" id="3.1.-.-" evidence="6"/>
<comment type="similarity">
    <text evidence="6">Belongs to the PINc/VapC protein family.</text>
</comment>
<dbReference type="Pfam" id="PF01850">
    <property type="entry name" value="PIN"/>
    <property type="match status" value="1"/>
</dbReference>
<gene>
    <name evidence="6" type="primary">vapC</name>
    <name evidence="8" type="ORF">FHX44_115516</name>
</gene>
<evidence type="ECO:0000256" key="3">
    <source>
        <dbReference type="ARBA" id="ARBA00022723"/>
    </source>
</evidence>
<organism evidence="8 9">
    <name type="scientific">Pseudonocardia hierapolitana</name>
    <dbReference type="NCBI Taxonomy" id="1128676"/>
    <lineage>
        <taxon>Bacteria</taxon>
        <taxon>Bacillati</taxon>
        <taxon>Actinomycetota</taxon>
        <taxon>Actinomycetes</taxon>
        <taxon>Pseudonocardiales</taxon>
        <taxon>Pseudonocardiaceae</taxon>
        <taxon>Pseudonocardia</taxon>
    </lineage>
</organism>
<feature type="binding site" evidence="6">
    <location>
        <position position="97"/>
    </location>
    <ligand>
        <name>Mg(2+)</name>
        <dbReference type="ChEBI" id="CHEBI:18420"/>
    </ligand>
</feature>
<dbReference type="Proteomes" id="UP000321261">
    <property type="component" value="Unassembled WGS sequence"/>
</dbReference>
<dbReference type="HAMAP" id="MF_00265">
    <property type="entry name" value="VapC_Nob1"/>
    <property type="match status" value="1"/>
</dbReference>
<comment type="cofactor">
    <cofactor evidence="6">
        <name>Mg(2+)</name>
        <dbReference type="ChEBI" id="CHEBI:18420"/>
    </cofactor>
</comment>
<dbReference type="AlphaFoldDB" id="A0A561SXL6"/>
<name>A0A561SXL6_9PSEU</name>
<keyword evidence="1 6" id="KW-1277">Toxin-antitoxin system</keyword>
<evidence type="ECO:0000313" key="8">
    <source>
        <dbReference type="EMBL" id="TWF79583.1"/>
    </source>
</evidence>
<keyword evidence="4 6" id="KW-0378">Hydrolase</keyword>
<feature type="binding site" evidence="6">
    <location>
        <position position="7"/>
    </location>
    <ligand>
        <name>Mg(2+)</name>
        <dbReference type="ChEBI" id="CHEBI:18420"/>
    </ligand>
</feature>
<evidence type="ECO:0000256" key="6">
    <source>
        <dbReference type="HAMAP-Rule" id="MF_00265"/>
    </source>
</evidence>
<keyword evidence="2 6" id="KW-0540">Nuclease</keyword>
<dbReference type="RefSeq" id="WP_147258417.1">
    <property type="nucleotide sequence ID" value="NZ_VIWU01000001.1"/>
</dbReference>
<accession>A0A561SXL6</accession>
<dbReference type="Gene3D" id="3.40.50.1010">
    <property type="entry name" value="5'-nuclease"/>
    <property type="match status" value="1"/>
</dbReference>
<feature type="domain" description="PIN" evidence="7">
    <location>
        <begin position="5"/>
        <end position="121"/>
    </location>
</feature>
<dbReference type="InterPro" id="IPR002716">
    <property type="entry name" value="PIN_dom"/>
</dbReference>
<dbReference type="InterPro" id="IPR022907">
    <property type="entry name" value="VapC_family"/>
</dbReference>
<dbReference type="PANTHER" id="PTHR35901:SF1">
    <property type="entry name" value="EXONUCLEASE VAPC9"/>
    <property type="match status" value="1"/>
</dbReference>
<proteinExistence type="inferred from homology"/>
<comment type="function">
    <text evidence="6">Toxic component of a toxin-antitoxin (TA) system. An RNase.</text>
</comment>